<gene>
    <name evidence="2" type="ORF">ACTOB_005085</name>
</gene>
<dbReference type="EMBL" id="CP126980">
    <property type="protein sequence ID" value="WIM93118.1"/>
    <property type="molecule type" value="Genomic_DNA"/>
</dbReference>
<name>A0ABY8W9K4_9ACTN</name>
<feature type="transmembrane region" description="Helical" evidence="1">
    <location>
        <begin position="318"/>
        <end position="335"/>
    </location>
</feature>
<evidence type="ECO:0000313" key="3">
    <source>
        <dbReference type="Proteomes" id="UP001240150"/>
    </source>
</evidence>
<feature type="transmembrane region" description="Helical" evidence="1">
    <location>
        <begin position="347"/>
        <end position="375"/>
    </location>
</feature>
<feature type="transmembrane region" description="Helical" evidence="1">
    <location>
        <begin position="111"/>
        <end position="133"/>
    </location>
</feature>
<sequence>MNTTPRRAGPPVSARGRGRELIGLWSNTLFSVSASTFLYLFFAIDVHHRTSSVLLSNLVLVAPVALPALGSPMIHRICAGGDPRRVLSVAMWLGGLACATAAALLPVLGGVLIPLCLVIGFVDTVQRVGRLVVINRCMSRENLRPAVPVAFSAQFASGCVVAGLIYAGAGSRISPQLALGVSGTGFVLAALTAHLIGAPRDAGRAAGGHTGGYRELLVAEFRALAANGRLRHAFVSFVVLTILFQGYYNLTRVALPLTTFGGSTAITGAVQFLSSFAALVAAVAFLAAGRRIVLGNGFTCCLAAVLMVGVAVTGHPPLFLGLYFLFMFTFELVFMQRQAAIVEAADASTVALVSTSQIALIYLGMTVVVVLGSYFTATVAVRSAAVAFCLSVVGFWALYAAPRDRRLRSRDHLDPDRQVTR</sequence>
<feature type="transmembrane region" description="Helical" evidence="1">
    <location>
        <begin position="293"/>
        <end position="312"/>
    </location>
</feature>
<dbReference type="InterPro" id="IPR036259">
    <property type="entry name" value="MFS_trans_sf"/>
</dbReference>
<feature type="transmembrane region" description="Helical" evidence="1">
    <location>
        <begin position="260"/>
        <end position="286"/>
    </location>
</feature>
<feature type="transmembrane region" description="Helical" evidence="1">
    <location>
        <begin position="145"/>
        <end position="167"/>
    </location>
</feature>
<dbReference type="RefSeq" id="WP_284914326.1">
    <property type="nucleotide sequence ID" value="NZ_CP126980.1"/>
</dbReference>
<dbReference type="SUPFAM" id="SSF103473">
    <property type="entry name" value="MFS general substrate transporter"/>
    <property type="match status" value="1"/>
</dbReference>
<feature type="transmembrane region" description="Helical" evidence="1">
    <location>
        <begin position="230"/>
        <end position="248"/>
    </location>
</feature>
<reference evidence="2 3" key="1">
    <citation type="submission" date="2023-06" db="EMBL/GenBank/DDBJ databases">
        <authorList>
            <person name="Yushchuk O."/>
            <person name="Binda E."/>
            <person name="Ruckert-Reed C."/>
            <person name="Fedorenko V."/>
            <person name="Kalinowski J."/>
            <person name="Marinelli F."/>
        </authorList>
    </citation>
    <scope>NUCLEOTIDE SEQUENCE [LARGE SCALE GENOMIC DNA]</scope>
    <source>
        <strain evidence="2 3">NRRL 3884</strain>
    </source>
</reference>
<feature type="transmembrane region" description="Helical" evidence="1">
    <location>
        <begin position="21"/>
        <end position="42"/>
    </location>
</feature>
<organism evidence="2 3">
    <name type="scientific">Actinoplanes oblitus</name>
    <dbReference type="NCBI Taxonomy" id="3040509"/>
    <lineage>
        <taxon>Bacteria</taxon>
        <taxon>Bacillati</taxon>
        <taxon>Actinomycetota</taxon>
        <taxon>Actinomycetes</taxon>
        <taxon>Micromonosporales</taxon>
        <taxon>Micromonosporaceae</taxon>
        <taxon>Actinoplanes</taxon>
    </lineage>
</organism>
<feature type="transmembrane region" description="Helical" evidence="1">
    <location>
        <begin position="381"/>
        <end position="401"/>
    </location>
</feature>
<keyword evidence="3" id="KW-1185">Reference proteome</keyword>
<keyword evidence="1" id="KW-1133">Transmembrane helix</keyword>
<evidence type="ECO:0008006" key="4">
    <source>
        <dbReference type="Google" id="ProtNLM"/>
    </source>
</evidence>
<evidence type="ECO:0000313" key="2">
    <source>
        <dbReference type="EMBL" id="WIM93118.1"/>
    </source>
</evidence>
<proteinExistence type="predicted"/>
<evidence type="ECO:0000256" key="1">
    <source>
        <dbReference type="SAM" id="Phobius"/>
    </source>
</evidence>
<keyword evidence="1" id="KW-0812">Transmembrane</keyword>
<protein>
    <recommendedName>
        <fullName evidence="4">MFS transporter</fullName>
    </recommendedName>
</protein>
<accession>A0ABY8W9K4</accession>
<keyword evidence="1" id="KW-0472">Membrane</keyword>
<feature type="transmembrane region" description="Helical" evidence="1">
    <location>
        <begin position="173"/>
        <end position="196"/>
    </location>
</feature>
<dbReference type="Proteomes" id="UP001240150">
    <property type="component" value="Chromosome"/>
</dbReference>